<dbReference type="Gene3D" id="3.20.20.140">
    <property type="entry name" value="Metal-dependent hydrolases"/>
    <property type="match status" value="1"/>
</dbReference>
<dbReference type="InterPro" id="IPR032466">
    <property type="entry name" value="Metal_Hydrolase"/>
</dbReference>
<accession>A0ABT3TAH3</accession>
<gene>
    <name evidence="3" type="ORF">EYC98_00145</name>
</gene>
<comment type="caution">
    <text evidence="3">The sequence shown here is derived from an EMBL/GenBank/DDBJ whole genome shotgun (WGS) entry which is preliminary data.</text>
</comment>
<organism evidence="3 4">
    <name type="scientific">Candidatus Litorirhabdus singularis</name>
    <dbReference type="NCBI Taxonomy" id="2518993"/>
    <lineage>
        <taxon>Bacteria</taxon>
        <taxon>Pseudomonadati</taxon>
        <taxon>Pseudomonadota</taxon>
        <taxon>Gammaproteobacteria</taxon>
        <taxon>Cellvibrionales</taxon>
        <taxon>Halieaceae</taxon>
        <taxon>Candidatus Litorirhabdus</taxon>
    </lineage>
</organism>
<sequence length="421" mass="46995">MSNILVISSDCHAGALPDTYKDYMPQQFHAAADAWWLNYAREMMQRMGTFFDQEAAEEFASKAGEQGSGKFQKDAMSAAMSASDDDLRAFLADPDSIIAPRRGEYDAAVRLQELEDDGIAGEVIFPQMAPFGAGLMQYRHPISAEQNLAGNQAYNRWLGDLCKSNPGRHAGVAIVNVDDIETTVREIREAHAMGLFGGVLLPTSTGDNPFYHHYNHYAPLWSVCEELNMPIHTHSGWSPDYGDSPAATPMFISEVDMWAHRPFTAMLWSGVFERHPGLKLVLTETGCSWILETLRTLEFKSNNPIFAHFTKDMSLTPSEYFQRNCYIGASFLPRHEVGDRHRIGVDKLMWGSDYPHMEGTWPNTMEKLQETFFDVPEAEIRTMLGETALDVFGFDAKDMRAIADRIGPAVQDITGGSQSAA</sequence>
<dbReference type="PANTHER" id="PTHR21240">
    <property type="entry name" value="2-AMINO-3-CARBOXYLMUCONATE-6-SEMIALDEHYDE DECARBOXYLASE"/>
    <property type="match status" value="1"/>
</dbReference>
<protein>
    <recommendedName>
        <fullName evidence="2">Amidohydrolase-related domain-containing protein</fullName>
    </recommendedName>
</protein>
<evidence type="ECO:0000313" key="4">
    <source>
        <dbReference type="Proteomes" id="UP001143362"/>
    </source>
</evidence>
<evidence type="ECO:0000256" key="1">
    <source>
        <dbReference type="ARBA" id="ARBA00023239"/>
    </source>
</evidence>
<dbReference type="PANTHER" id="PTHR21240:SF28">
    <property type="entry name" value="ISO-OROTATE DECARBOXYLASE (EUROFUNG)"/>
    <property type="match status" value="1"/>
</dbReference>
<dbReference type="Pfam" id="PF04909">
    <property type="entry name" value="Amidohydro_2"/>
    <property type="match status" value="1"/>
</dbReference>
<dbReference type="Proteomes" id="UP001143362">
    <property type="component" value="Unassembled WGS sequence"/>
</dbReference>
<dbReference type="InterPro" id="IPR006680">
    <property type="entry name" value="Amidohydro-rel"/>
</dbReference>
<feature type="domain" description="Amidohydrolase-related" evidence="2">
    <location>
        <begin position="142"/>
        <end position="394"/>
    </location>
</feature>
<dbReference type="SUPFAM" id="SSF51556">
    <property type="entry name" value="Metallo-dependent hydrolases"/>
    <property type="match status" value="1"/>
</dbReference>
<dbReference type="RefSeq" id="WP_279243272.1">
    <property type="nucleotide sequence ID" value="NZ_SHNN01000001.1"/>
</dbReference>
<evidence type="ECO:0000313" key="3">
    <source>
        <dbReference type="EMBL" id="MCX2979271.1"/>
    </source>
</evidence>
<evidence type="ECO:0000259" key="2">
    <source>
        <dbReference type="Pfam" id="PF04909"/>
    </source>
</evidence>
<name>A0ABT3TAH3_9GAMM</name>
<dbReference type="InterPro" id="IPR032465">
    <property type="entry name" value="ACMSD"/>
</dbReference>
<dbReference type="EMBL" id="SHNN01000001">
    <property type="protein sequence ID" value="MCX2979271.1"/>
    <property type="molecule type" value="Genomic_DNA"/>
</dbReference>
<keyword evidence="1" id="KW-0456">Lyase</keyword>
<keyword evidence="4" id="KW-1185">Reference proteome</keyword>
<proteinExistence type="predicted"/>
<reference evidence="3" key="1">
    <citation type="submission" date="2019-02" db="EMBL/GenBank/DDBJ databases">
        <authorList>
            <person name="Li S.-H."/>
        </authorList>
    </citation>
    <scope>NUCLEOTIDE SEQUENCE</scope>
    <source>
        <strain evidence="3">IMCC14734</strain>
    </source>
</reference>